<protein>
    <submittedName>
        <fullName evidence="1">Uncharacterized protein</fullName>
    </submittedName>
</protein>
<dbReference type="AlphaFoldDB" id="A0A133NE26"/>
<accession>A0A133NE26</accession>
<comment type="caution">
    <text evidence="1">The sequence shown here is derived from an EMBL/GenBank/DDBJ whole genome shotgun (WGS) entry which is preliminary data.</text>
</comment>
<keyword evidence="2" id="KW-1185">Reference proteome</keyword>
<evidence type="ECO:0000313" key="2">
    <source>
        <dbReference type="Proteomes" id="UP000070617"/>
    </source>
</evidence>
<dbReference type="STRING" id="134605.HMPREF3206_00975"/>
<reference evidence="2" key="1">
    <citation type="submission" date="2016-01" db="EMBL/GenBank/DDBJ databases">
        <authorList>
            <person name="Mitreva M."/>
            <person name="Pepin K.H."/>
            <person name="Mihindukulasuriya K.A."/>
            <person name="Fulton R."/>
            <person name="Fronick C."/>
            <person name="O'Laughlin M."/>
            <person name="Miner T."/>
            <person name="Herter B."/>
            <person name="Rosa B.A."/>
            <person name="Cordes M."/>
            <person name="Tomlinson C."/>
            <person name="Wollam A."/>
            <person name="Palsikar V.B."/>
            <person name="Mardis E.R."/>
            <person name="Wilson R.K."/>
        </authorList>
    </citation>
    <scope>NUCLEOTIDE SEQUENCE [LARGE SCALE GENOMIC DNA]</scope>
    <source>
        <strain evidence="2">CMW8396</strain>
    </source>
</reference>
<sequence>MGIINPLKRYTESLEKGVQKAFEEAGIKGFRFIKIAPQPEKVEDKVKSILTKGKTEVEEELAPFVLIRPLASNQKYKNGECTKTTDYLIRIQIKNEDIEDGFFEVTYIGEYLVYYFTKHPSALQNRDGFDYSINLDNIDSYLQEELISKDHWTYDIILQLNIPFIVHGDYYDNNLKII</sequence>
<evidence type="ECO:0000313" key="1">
    <source>
        <dbReference type="EMBL" id="KXA14552.1"/>
    </source>
</evidence>
<dbReference type="Proteomes" id="UP000070617">
    <property type="component" value="Unassembled WGS sequence"/>
</dbReference>
<gene>
    <name evidence="1" type="ORF">HMPREF3206_00975</name>
</gene>
<organism evidence="1 2">
    <name type="scientific">Fusobacterium equinum</name>
    <dbReference type="NCBI Taxonomy" id="134605"/>
    <lineage>
        <taxon>Bacteria</taxon>
        <taxon>Fusobacteriati</taxon>
        <taxon>Fusobacteriota</taxon>
        <taxon>Fusobacteriia</taxon>
        <taxon>Fusobacteriales</taxon>
        <taxon>Fusobacteriaceae</taxon>
        <taxon>Fusobacterium</taxon>
    </lineage>
</organism>
<dbReference type="RefSeq" id="WP_005964220.1">
    <property type="nucleotide sequence ID" value="NZ_KQ956534.1"/>
</dbReference>
<dbReference type="EMBL" id="LRPX01000041">
    <property type="protein sequence ID" value="KXA14552.1"/>
    <property type="molecule type" value="Genomic_DNA"/>
</dbReference>
<name>A0A133NE26_9FUSO</name>
<proteinExistence type="predicted"/>
<dbReference type="PATRIC" id="fig|134605.3.peg.968"/>